<dbReference type="GO" id="GO:0016705">
    <property type="term" value="F:oxidoreductase activity, acting on paired donors, with incorporation or reduction of molecular oxygen"/>
    <property type="evidence" value="ECO:0007669"/>
    <property type="project" value="UniProtKB-ARBA"/>
</dbReference>
<keyword evidence="3" id="KW-0408">Iron</keyword>
<evidence type="ECO:0000256" key="4">
    <source>
        <dbReference type="ARBA" id="ARBA00023014"/>
    </source>
</evidence>
<accession>A0A5J6V6R1</accession>
<dbReference type="InterPro" id="IPR017941">
    <property type="entry name" value="Rieske_2Fe-2S"/>
</dbReference>
<evidence type="ECO:0000256" key="2">
    <source>
        <dbReference type="ARBA" id="ARBA00022723"/>
    </source>
</evidence>
<proteinExistence type="predicted"/>
<keyword evidence="2" id="KW-0479">Metal-binding</keyword>
<feature type="domain" description="Rieske" evidence="5">
    <location>
        <begin position="5"/>
        <end position="102"/>
    </location>
</feature>
<organism evidence="6 7">
    <name type="scientific">Ornithinimicrobium pratense</name>
    <dbReference type="NCBI Taxonomy" id="2593973"/>
    <lineage>
        <taxon>Bacteria</taxon>
        <taxon>Bacillati</taxon>
        <taxon>Actinomycetota</taxon>
        <taxon>Actinomycetes</taxon>
        <taxon>Micrococcales</taxon>
        <taxon>Ornithinimicrobiaceae</taxon>
        <taxon>Ornithinimicrobium</taxon>
    </lineage>
</organism>
<dbReference type="PROSITE" id="PS51296">
    <property type="entry name" value="RIESKE"/>
    <property type="match status" value="1"/>
</dbReference>
<evidence type="ECO:0000313" key="7">
    <source>
        <dbReference type="Proteomes" id="UP000326546"/>
    </source>
</evidence>
<name>A0A5J6V6R1_9MICO</name>
<evidence type="ECO:0000313" key="6">
    <source>
        <dbReference type="EMBL" id="QFG68733.1"/>
    </source>
</evidence>
<dbReference type="PANTHER" id="PTHR21496:SF23">
    <property type="entry name" value="3-PHENYLPROPIONATE_CINNAMIC ACID DIOXYGENASE FERREDOXIN SUBUNIT"/>
    <property type="match status" value="1"/>
</dbReference>
<evidence type="ECO:0000256" key="3">
    <source>
        <dbReference type="ARBA" id="ARBA00023004"/>
    </source>
</evidence>
<keyword evidence="7" id="KW-1185">Reference proteome</keyword>
<dbReference type="GO" id="GO:0051537">
    <property type="term" value="F:2 iron, 2 sulfur cluster binding"/>
    <property type="evidence" value="ECO:0007669"/>
    <property type="project" value="UniProtKB-KW"/>
</dbReference>
<dbReference type="CDD" id="cd03528">
    <property type="entry name" value="Rieske_RO_ferredoxin"/>
    <property type="match status" value="1"/>
</dbReference>
<dbReference type="GO" id="GO:0004497">
    <property type="term" value="F:monooxygenase activity"/>
    <property type="evidence" value="ECO:0007669"/>
    <property type="project" value="UniProtKB-ARBA"/>
</dbReference>
<protein>
    <submittedName>
        <fullName evidence="6">Non-heme iron oxygenase ferredoxin subunit</fullName>
    </submittedName>
</protein>
<dbReference type="KEGG" id="serw:FY030_08395"/>
<dbReference type="PANTHER" id="PTHR21496">
    <property type="entry name" value="FERREDOXIN-RELATED"/>
    <property type="match status" value="1"/>
</dbReference>
<dbReference type="Gene3D" id="2.102.10.10">
    <property type="entry name" value="Rieske [2Fe-2S] iron-sulphur domain"/>
    <property type="match status" value="1"/>
</dbReference>
<dbReference type="EMBL" id="CP044427">
    <property type="protein sequence ID" value="QFG68733.1"/>
    <property type="molecule type" value="Genomic_DNA"/>
</dbReference>
<dbReference type="RefSeq" id="WP_158061119.1">
    <property type="nucleotide sequence ID" value="NZ_CP044427.1"/>
</dbReference>
<dbReference type="GO" id="GO:0046872">
    <property type="term" value="F:metal ion binding"/>
    <property type="evidence" value="ECO:0007669"/>
    <property type="project" value="UniProtKB-KW"/>
</dbReference>
<evidence type="ECO:0000256" key="1">
    <source>
        <dbReference type="ARBA" id="ARBA00022714"/>
    </source>
</evidence>
<dbReference type="AlphaFoldDB" id="A0A5J6V6R1"/>
<dbReference type="Proteomes" id="UP000326546">
    <property type="component" value="Chromosome"/>
</dbReference>
<dbReference type="Pfam" id="PF00355">
    <property type="entry name" value="Rieske"/>
    <property type="match status" value="1"/>
</dbReference>
<dbReference type="SUPFAM" id="SSF50022">
    <property type="entry name" value="ISP domain"/>
    <property type="match status" value="1"/>
</dbReference>
<keyword evidence="1" id="KW-0001">2Fe-2S</keyword>
<evidence type="ECO:0000259" key="5">
    <source>
        <dbReference type="PROSITE" id="PS51296"/>
    </source>
</evidence>
<dbReference type="InterPro" id="IPR036922">
    <property type="entry name" value="Rieske_2Fe-2S_sf"/>
</dbReference>
<dbReference type="OrthoDB" id="147178at2"/>
<sequence length="107" mass="11146">MSEPVRVCSVDELPAGVGAAVAEIEGRRVTIARDSAGRIHAFDDTCTHANVSLAEGEVDGGLIECWLHGSQFDMTTGEPKQLPATQPIAVHTVSVADDGSVYVTLAA</sequence>
<gene>
    <name evidence="6" type="ORF">FY030_08395</name>
</gene>
<keyword evidence="4" id="KW-0411">Iron-sulfur</keyword>
<reference evidence="6 7" key="1">
    <citation type="submission" date="2019-09" db="EMBL/GenBank/DDBJ databases">
        <title>Serinicoccus pratensis sp. nov., isolated from meadow soil.</title>
        <authorList>
            <person name="Zhang W."/>
        </authorList>
    </citation>
    <scope>NUCLEOTIDE SEQUENCE [LARGE SCALE GENOMIC DNA]</scope>
    <source>
        <strain evidence="6 7">W204</strain>
    </source>
</reference>